<dbReference type="AlphaFoldDB" id="A0A0V1MD27"/>
<dbReference type="EMBL" id="JYDO01000135">
    <property type="protein sequence ID" value="KRZ69517.1"/>
    <property type="molecule type" value="Genomic_DNA"/>
</dbReference>
<proteinExistence type="predicted"/>
<feature type="compositionally biased region" description="Basic and acidic residues" evidence="1">
    <location>
        <begin position="90"/>
        <end position="102"/>
    </location>
</feature>
<feature type="region of interest" description="Disordered" evidence="1">
    <location>
        <begin position="64"/>
        <end position="102"/>
    </location>
</feature>
<accession>A0A0V1MD27</accession>
<organism evidence="2 3">
    <name type="scientific">Trichinella papuae</name>
    <dbReference type="NCBI Taxonomy" id="268474"/>
    <lineage>
        <taxon>Eukaryota</taxon>
        <taxon>Metazoa</taxon>
        <taxon>Ecdysozoa</taxon>
        <taxon>Nematoda</taxon>
        <taxon>Enoplea</taxon>
        <taxon>Dorylaimia</taxon>
        <taxon>Trichinellida</taxon>
        <taxon>Trichinellidae</taxon>
        <taxon>Trichinella</taxon>
    </lineage>
</organism>
<evidence type="ECO:0000256" key="1">
    <source>
        <dbReference type="SAM" id="MobiDB-lite"/>
    </source>
</evidence>
<keyword evidence="3" id="KW-1185">Reference proteome</keyword>
<evidence type="ECO:0000313" key="2">
    <source>
        <dbReference type="EMBL" id="KRZ69517.1"/>
    </source>
</evidence>
<protein>
    <submittedName>
        <fullName evidence="2">Uncharacterized protein</fullName>
    </submittedName>
</protein>
<dbReference type="Proteomes" id="UP000054843">
    <property type="component" value="Unassembled WGS sequence"/>
</dbReference>
<name>A0A0V1MD27_9BILA</name>
<comment type="caution">
    <text evidence="2">The sequence shown here is derived from an EMBL/GenBank/DDBJ whole genome shotgun (WGS) entry which is preliminary data.</text>
</comment>
<sequence length="102" mass="11768">MHIKIYYPFHLKKYSTFFAEAIRCSCASSSNAFFVDLPVSSQNPGTTNEYRVFKEHATSLTSKTLESRCTASRNERSKRVWSRHQALRLDQPHEAKRQGALD</sequence>
<gene>
    <name evidence="2" type="ORF">T10_6830</name>
</gene>
<reference evidence="2 3" key="1">
    <citation type="submission" date="2015-01" db="EMBL/GenBank/DDBJ databases">
        <title>Evolution of Trichinella species and genotypes.</title>
        <authorList>
            <person name="Korhonen P.K."/>
            <person name="Edoardo P."/>
            <person name="Giuseppe L.R."/>
            <person name="Gasser R.B."/>
        </authorList>
    </citation>
    <scope>NUCLEOTIDE SEQUENCE [LARGE SCALE GENOMIC DNA]</scope>
    <source>
        <strain evidence="2">ISS1980</strain>
    </source>
</reference>
<evidence type="ECO:0000313" key="3">
    <source>
        <dbReference type="Proteomes" id="UP000054843"/>
    </source>
</evidence>